<reference evidence="1 2" key="1">
    <citation type="journal article" date="2016" name="Nat. Commun.">
        <title>Thousands of microbial genomes shed light on interconnected biogeochemical processes in an aquifer system.</title>
        <authorList>
            <person name="Anantharaman K."/>
            <person name="Brown C.T."/>
            <person name="Hug L.A."/>
            <person name="Sharon I."/>
            <person name="Castelle C.J."/>
            <person name="Probst A.J."/>
            <person name="Thomas B.C."/>
            <person name="Singh A."/>
            <person name="Wilkins M.J."/>
            <person name="Karaoz U."/>
            <person name="Brodie E.L."/>
            <person name="Williams K.H."/>
            <person name="Hubbard S.S."/>
            <person name="Banfield J.F."/>
        </authorList>
    </citation>
    <scope>NUCLEOTIDE SEQUENCE [LARGE SCALE GENOMIC DNA]</scope>
</reference>
<dbReference type="STRING" id="1802421.A2318_03280"/>
<name>A0A1F7W5B7_9BACT</name>
<evidence type="ECO:0000313" key="2">
    <source>
        <dbReference type="Proteomes" id="UP000177331"/>
    </source>
</evidence>
<proteinExistence type="predicted"/>
<protein>
    <submittedName>
        <fullName evidence="1">Uncharacterized protein</fullName>
    </submittedName>
</protein>
<sequence length="196" mass="21475">MKRISLMIGLAACVTIVGFGCTRAVLPVKEQTESINRSAILLDAKNQGLIMNEGEIEHMKDPSVLVTDEKKATTPGWKEFDGIDFKTWNAAALADVTGGTSYGLARLNFSNNTFRVMANFGDLIQPTDGSTFQAWLVKRGDGMKVVNLGVLIPAEQLMVLTYATKTDLRDYDFFVVTLQSPNSTVPGEHLLEGMIR</sequence>
<dbReference type="PROSITE" id="PS51257">
    <property type="entry name" value="PROKAR_LIPOPROTEIN"/>
    <property type="match status" value="1"/>
</dbReference>
<organism evidence="1 2">
    <name type="scientific">Candidatus Uhrbacteria bacterium RIFOXYB2_FULL_45_11</name>
    <dbReference type="NCBI Taxonomy" id="1802421"/>
    <lineage>
        <taxon>Bacteria</taxon>
        <taxon>Candidatus Uhriibacteriota</taxon>
    </lineage>
</organism>
<evidence type="ECO:0000313" key="1">
    <source>
        <dbReference type="EMBL" id="OGL97836.1"/>
    </source>
</evidence>
<gene>
    <name evidence="1" type="ORF">A2318_03280</name>
</gene>
<dbReference type="Proteomes" id="UP000177331">
    <property type="component" value="Unassembled WGS sequence"/>
</dbReference>
<accession>A0A1F7W5B7</accession>
<comment type="caution">
    <text evidence="1">The sequence shown here is derived from an EMBL/GenBank/DDBJ whole genome shotgun (WGS) entry which is preliminary data.</text>
</comment>
<dbReference type="EMBL" id="MGFD01000035">
    <property type="protein sequence ID" value="OGL97836.1"/>
    <property type="molecule type" value="Genomic_DNA"/>
</dbReference>
<dbReference type="AlphaFoldDB" id="A0A1F7W5B7"/>